<feature type="region of interest" description="Disordered" evidence="1">
    <location>
        <begin position="534"/>
        <end position="554"/>
    </location>
</feature>
<evidence type="ECO:0008006" key="5">
    <source>
        <dbReference type="Google" id="ProtNLM"/>
    </source>
</evidence>
<organism evidence="3 4">
    <name type="scientific">Sphingobium yanoikuyae</name>
    <name type="common">Sphingomonas yanoikuyae</name>
    <dbReference type="NCBI Taxonomy" id="13690"/>
    <lineage>
        <taxon>Bacteria</taxon>
        <taxon>Pseudomonadati</taxon>
        <taxon>Pseudomonadota</taxon>
        <taxon>Alphaproteobacteria</taxon>
        <taxon>Sphingomonadales</taxon>
        <taxon>Sphingomonadaceae</taxon>
        <taxon>Sphingobium</taxon>
    </lineage>
</organism>
<sequence>MTRVILIILMGSVALAPQSGLAQDMEARARAAAAASRSKSSDSDAITSNYVNPGLAGETISTIDSSRTFTTNLACQKSATMLELLVQPGTTGDITHMSISRDSDLDGSFDQNLTLPVPVSGICANGIVSCDPGSWNNCSPLKWDVASAGAGALKLTQVPLSDLSACYCVNASCGNNLVLGNLNSVLKDLGGGIIGALTTADPRIGVAQASIEGPVIRYVGAKTTACTNAPAVSATAYVANPAALAGDASSAAQSSSIFEALAGSAAGSGKAQETRACTITRQVNVSDPIFDAIISRTGGRSTVTVSPTVARFTLGSPGKKSLSGGRCTIFEFQMSLQVGDGDRLRSVRLARYYADDWAQIYVDGTLIASGPNAWTGSGSPPGNCEQGRIFTRTPGTDLMPFMTPGAHQVRMRVAVADEGGALAEIEAEIDGSCRVEEQLVDLCTSYAQDKDCRLLAEEVDGVETFRNGVNTGLRPLAQTRLFGAGQCTYQFTRDFFERARRYACLIESAALNEPDLTRSTYILDNSTQSLIADRTRSADGSITTSSRPFSMPQRPAVPACEPICRTRAPKANSDVAVSGVVGSQQIDPSGWNSFYHSCGVDGTCPLGEGEELVSACGCLDDFPEAAVLMQTVRLAGSDLACTAGTP</sequence>
<dbReference type="Proteomes" id="UP000280708">
    <property type="component" value="Chromosome"/>
</dbReference>
<feature type="signal peptide" evidence="2">
    <location>
        <begin position="1"/>
        <end position="22"/>
    </location>
</feature>
<dbReference type="EMBL" id="CP033230">
    <property type="protein sequence ID" value="AYO77264.1"/>
    <property type="molecule type" value="Genomic_DNA"/>
</dbReference>
<evidence type="ECO:0000313" key="4">
    <source>
        <dbReference type="Proteomes" id="UP000280708"/>
    </source>
</evidence>
<evidence type="ECO:0000256" key="2">
    <source>
        <dbReference type="SAM" id="SignalP"/>
    </source>
</evidence>
<proteinExistence type="predicted"/>
<feature type="compositionally biased region" description="Polar residues" evidence="1">
    <location>
        <begin position="538"/>
        <end position="548"/>
    </location>
</feature>
<dbReference type="RefSeq" id="WP_122129702.1">
    <property type="nucleotide sequence ID" value="NZ_CP033230.1"/>
</dbReference>
<evidence type="ECO:0000256" key="1">
    <source>
        <dbReference type="SAM" id="MobiDB-lite"/>
    </source>
</evidence>
<protein>
    <recommendedName>
        <fullName evidence="5">Conjugal transfer protein TraN</fullName>
    </recommendedName>
</protein>
<evidence type="ECO:0000313" key="3">
    <source>
        <dbReference type="EMBL" id="AYO77264.1"/>
    </source>
</evidence>
<dbReference type="AlphaFoldDB" id="A0A3G2URU5"/>
<accession>A0A3G2URU5</accession>
<name>A0A3G2URU5_SPHYA</name>
<gene>
    <name evidence="3" type="ORF">EBF16_10395</name>
</gene>
<reference evidence="3 4" key="1">
    <citation type="submission" date="2018-10" db="EMBL/GenBank/DDBJ databases">
        <title>Characterization and genome analysis of a novel bacterium Sphingobium yanoikuyae SJTF8 capable of degrading PAHs.</title>
        <authorList>
            <person name="Yin C."/>
            <person name="Xiong W."/>
            <person name="Liang R."/>
        </authorList>
    </citation>
    <scope>NUCLEOTIDE SEQUENCE [LARGE SCALE GENOMIC DNA]</scope>
    <source>
        <strain evidence="3 4">SJTF8</strain>
    </source>
</reference>
<feature type="chain" id="PRO_5017997977" description="Conjugal transfer protein TraN" evidence="2">
    <location>
        <begin position="23"/>
        <end position="646"/>
    </location>
</feature>
<keyword evidence="2" id="KW-0732">Signal</keyword>